<feature type="transmembrane region" description="Helical" evidence="1">
    <location>
        <begin position="26"/>
        <end position="45"/>
    </location>
</feature>
<dbReference type="Proteomes" id="UP000831787">
    <property type="component" value="Chromosome"/>
</dbReference>
<dbReference type="RefSeq" id="WP_244711211.1">
    <property type="nucleotide sequence ID" value="NZ_CP095073.1"/>
</dbReference>
<protein>
    <submittedName>
        <fullName evidence="2">Uncharacterized protein</fullName>
    </submittedName>
</protein>
<name>A0ABY4ELE6_9BACI</name>
<evidence type="ECO:0000256" key="1">
    <source>
        <dbReference type="SAM" id="Phobius"/>
    </source>
</evidence>
<gene>
    <name evidence="2" type="ORF">MUN89_02790</name>
</gene>
<organism evidence="2 3">
    <name type="scientific">Halobacillus salinarum</name>
    <dbReference type="NCBI Taxonomy" id="2932257"/>
    <lineage>
        <taxon>Bacteria</taxon>
        <taxon>Bacillati</taxon>
        <taxon>Bacillota</taxon>
        <taxon>Bacilli</taxon>
        <taxon>Bacillales</taxon>
        <taxon>Bacillaceae</taxon>
        <taxon>Halobacillus</taxon>
    </lineage>
</organism>
<keyword evidence="1" id="KW-1133">Transmembrane helix</keyword>
<keyword evidence="1" id="KW-0812">Transmembrane</keyword>
<reference evidence="2 3" key="1">
    <citation type="submission" date="2022-04" db="EMBL/GenBank/DDBJ databases">
        <title>Halobacillus sp. isolated from saltern.</title>
        <authorList>
            <person name="Won M."/>
            <person name="Lee C.-M."/>
            <person name="Woen H.-Y."/>
            <person name="Kwon S.-W."/>
        </authorList>
    </citation>
    <scope>NUCLEOTIDE SEQUENCE [LARGE SCALE GENOMIC DNA]</scope>
    <source>
        <strain evidence="2 3">SSBR10-3</strain>
    </source>
</reference>
<evidence type="ECO:0000313" key="2">
    <source>
        <dbReference type="EMBL" id="UOQ44896.1"/>
    </source>
</evidence>
<feature type="transmembrane region" description="Helical" evidence="1">
    <location>
        <begin position="6"/>
        <end position="21"/>
    </location>
</feature>
<keyword evidence="3" id="KW-1185">Reference proteome</keyword>
<proteinExistence type="predicted"/>
<feature type="transmembrane region" description="Helical" evidence="1">
    <location>
        <begin position="51"/>
        <end position="70"/>
    </location>
</feature>
<dbReference type="EMBL" id="CP095073">
    <property type="protein sequence ID" value="UOQ44896.1"/>
    <property type="molecule type" value="Genomic_DNA"/>
</dbReference>
<sequence length="92" mass="10747">MNEVMRLLLVVIILGFQFFLSTRNNVYWGGIIPALLVILMAYFVITERTELLHTILITGVGLLFLLAEWGKGRKELQKRRKKELNKMRTQDI</sequence>
<keyword evidence="1" id="KW-0472">Membrane</keyword>
<evidence type="ECO:0000313" key="3">
    <source>
        <dbReference type="Proteomes" id="UP000831787"/>
    </source>
</evidence>
<accession>A0ABY4ELE6</accession>